<dbReference type="InterPro" id="IPR036867">
    <property type="entry name" value="R3H_dom_sf"/>
</dbReference>
<dbReference type="PROSITE" id="PS51061">
    <property type="entry name" value="R3H"/>
    <property type="match status" value="1"/>
</dbReference>
<evidence type="ECO:0000313" key="13">
    <source>
        <dbReference type="Proteomes" id="UP000033483"/>
    </source>
</evidence>
<keyword evidence="4" id="KW-0677">Repeat</keyword>
<keyword evidence="8" id="KW-0804">Transcription</keyword>
<dbReference type="InterPro" id="IPR034078">
    <property type="entry name" value="NFX1_fam"/>
</dbReference>
<dbReference type="PANTHER" id="PTHR12360:SF12">
    <property type="entry name" value="TRANSCRIPTIONAL REPRESSOR NF-X1"/>
    <property type="match status" value="1"/>
</dbReference>
<keyword evidence="6" id="KW-0862">Zinc</keyword>
<evidence type="ECO:0000256" key="10">
    <source>
        <dbReference type="SAM" id="MobiDB-lite"/>
    </source>
</evidence>
<evidence type="ECO:0000256" key="3">
    <source>
        <dbReference type="ARBA" id="ARBA00022723"/>
    </source>
</evidence>
<keyword evidence="3" id="KW-0479">Metal-binding</keyword>
<dbReference type="InterPro" id="IPR001374">
    <property type="entry name" value="R3H_dom"/>
</dbReference>
<dbReference type="AlphaFoldDB" id="A0A0F4ZEM8"/>
<comment type="similarity">
    <text evidence="2">Belongs to the NFX1 family.</text>
</comment>
<dbReference type="Pfam" id="PF01424">
    <property type="entry name" value="R3H"/>
    <property type="match status" value="1"/>
</dbReference>
<comment type="subcellular location">
    <subcellularLocation>
        <location evidence="1">Nucleus</location>
    </subcellularLocation>
</comment>
<dbReference type="Pfam" id="PF01422">
    <property type="entry name" value="zf-NF-X1"/>
    <property type="match status" value="5"/>
</dbReference>
<gene>
    <name evidence="12" type="ORF">TD95_001874</name>
</gene>
<keyword evidence="9" id="KW-0539">Nucleus</keyword>
<dbReference type="EMBL" id="LAEV01001222">
    <property type="protein sequence ID" value="KKA28640.1"/>
    <property type="molecule type" value="Genomic_DNA"/>
</dbReference>
<comment type="caution">
    <text evidence="12">The sequence shown here is derived from an EMBL/GenBank/DDBJ whole genome shotgun (WGS) entry which is preliminary data.</text>
</comment>
<evidence type="ECO:0000313" key="12">
    <source>
        <dbReference type="EMBL" id="KKA28640.1"/>
    </source>
</evidence>
<dbReference type="SMART" id="SM00438">
    <property type="entry name" value="ZnF_NFX"/>
    <property type="match status" value="7"/>
</dbReference>
<name>A0A0F4ZEM8_9PEZI</name>
<dbReference type="InterPro" id="IPR000967">
    <property type="entry name" value="Znf_NFX1"/>
</dbReference>
<evidence type="ECO:0000256" key="5">
    <source>
        <dbReference type="ARBA" id="ARBA00022771"/>
    </source>
</evidence>
<keyword evidence="7" id="KW-0805">Transcription regulation</keyword>
<evidence type="ECO:0000256" key="7">
    <source>
        <dbReference type="ARBA" id="ARBA00023015"/>
    </source>
</evidence>
<dbReference type="GO" id="GO:0005634">
    <property type="term" value="C:nucleus"/>
    <property type="evidence" value="ECO:0007669"/>
    <property type="project" value="UniProtKB-SubCell"/>
</dbReference>
<accession>A0A0F4ZEM8</accession>
<dbReference type="GO" id="GO:0008270">
    <property type="term" value="F:zinc ion binding"/>
    <property type="evidence" value="ECO:0007669"/>
    <property type="project" value="UniProtKB-KW"/>
</dbReference>
<sequence>MFRCGSNLPTDIRCDNECDKLRLCGLHKCKRGCHEDGDCEVCRDIVPTICYCGKEQKEIPCNEVGEVRINVNHGQVGSGELLVPLGSEFHGTFNCGQVCGLKLDCGVHTCQDTCHAGECANRHCPLSADVVQFCPCGKAKLKDLPIPPRQLCTDEIPSCGNICNKELLCGHRCTLVCHSGPCSNCDLTITRNCSCGRNEFLLPCAEAIGPISCERVCKARLHCGRHHCQLQCCTAAKAVEQRSGNRRVRTVLDPAHMCKRVCGKRLGCGLHECSSVCHSGPCPMCPESTSEDITCPCGITVRLAPIPCGFRIQCERTCHRRNPPCGHSYVPHPCHGDDVACPRCPALIEKPCMCGKSIMRNIPCGQTDVSCGLTCGKALRCGVHFCRRPCHKEGDCEDCESSEVHCDQTCGLSRSCGHPCTLYCHAPDVCPETTACEDRLTLECPCGRLTKSVKCYASSENPNPHREPLACDDECLRLARNKVLAEALKVSEKRTDSSVPYGDDTLDIFDKRSAWCTTQEEDIRKFILSREERLRFRPMNAPNRTFIHYLARDYGLESQSQDPEPNRAVVLFKRSGYTATLPAKTLLEASRTRKANKTLAAKTQEAEAASLVALSASTFKNTIALRSVPFDMTLVELEVLLEPTFETHSSVMFVSHFDDKQTAYFRGTHATGMEPRAFEHLMRRIKSDIEGVMRPFGVIVLLCSADEEFNVTSWEKQVTADGWGMVVAKQKTRAGAWGFSNAGPSQNGSMAAVASAASSSESQWSTPKPVSTKTLVFRKKPVKSKGFMGFASLNMDDNGEGPSRQLGGQSSSENEPVPVAFSVDEGKPTEELPPVESTAGGKEESEETDSGDGEGIATPETDEMDAKRGGFV</sequence>
<evidence type="ECO:0000256" key="1">
    <source>
        <dbReference type="ARBA" id="ARBA00004123"/>
    </source>
</evidence>
<feature type="domain" description="R3H" evidence="11">
    <location>
        <begin position="513"/>
        <end position="575"/>
    </location>
</feature>
<evidence type="ECO:0000256" key="4">
    <source>
        <dbReference type="ARBA" id="ARBA00022737"/>
    </source>
</evidence>
<organism evidence="12 13">
    <name type="scientific">Thielaviopsis punctulata</name>
    <dbReference type="NCBI Taxonomy" id="72032"/>
    <lineage>
        <taxon>Eukaryota</taxon>
        <taxon>Fungi</taxon>
        <taxon>Dikarya</taxon>
        <taxon>Ascomycota</taxon>
        <taxon>Pezizomycotina</taxon>
        <taxon>Sordariomycetes</taxon>
        <taxon>Hypocreomycetidae</taxon>
        <taxon>Microascales</taxon>
        <taxon>Ceratocystidaceae</taxon>
        <taxon>Thielaviopsis</taxon>
    </lineage>
</organism>
<proteinExistence type="inferred from homology"/>
<dbReference type="GO" id="GO:0000122">
    <property type="term" value="P:negative regulation of transcription by RNA polymerase II"/>
    <property type="evidence" value="ECO:0007669"/>
    <property type="project" value="TreeGrafter"/>
</dbReference>
<keyword evidence="5" id="KW-0863">Zinc-finger</keyword>
<dbReference type="OrthoDB" id="6512771at2759"/>
<dbReference type="Proteomes" id="UP000033483">
    <property type="component" value="Unassembled WGS sequence"/>
</dbReference>
<evidence type="ECO:0000256" key="2">
    <source>
        <dbReference type="ARBA" id="ARBA00007269"/>
    </source>
</evidence>
<dbReference type="SMART" id="SM00393">
    <property type="entry name" value="R3H"/>
    <property type="match status" value="1"/>
</dbReference>
<evidence type="ECO:0000259" key="11">
    <source>
        <dbReference type="PROSITE" id="PS51061"/>
    </source>
</evidence>
<protein>
    <recommendedName>
        <fullName evidence="11">R3H domain-containing protein</fullName>
    </recommendedName>
</protein>
<dbReference type="SUPFAM" id="SSF82708">
    <property type="entry name" value="R3H domain"/>
    <property type="match status" value="1"/>
</dbReference>
<evidence type="ECO:0000256" key="8">
    <source>
        <dbReference type="ARBA" id="ARBA00023163"/>
    </source>
</evidence>
<feature type="region of interest" description="Disordered" evidence="10">
    <location>
        <begin position="789"/>
        <end position="872"/>
    </location>
</feature>
<reference evidence="12 13" key="1">
    <citation type="submission" date="2015-03" db="EMBL/GenBank/DDBJ databases">
        <authorList>
            <person name="Radwan O."/>
            <person name="Al-Naeli F.A."/>
            <person name="Rendon G.A."/>
            <person name="Fields C."/>
        </authorList>
    </citation>
    <scope>NUCLEOTIDE SEQUENCE [LARGE SCALE GENOMIC DNA]</scope>
    <source>
        <strain evidence="12">CR-DP1</strain>
    </source>
</reference>
<dbReference type="GO" id="GO:0000977">
    <property type="term" value="F:RNA polymerase II transcription regulatory region sequence-specific DNA binding"/>
    <property type="evidence" value="ECO:0007669"/>
    <property type="project" value="TreeGrafter"/>
</dbReference>
<dbReference type="CDD" id="cd06008">
    <property type="entry name" value="NF-X1-zinc-finger"/>
    <property type="match status" value="5"/>
</dbReference>
<dbReference type="PANTHER" id="PTHR12360">
    <property type="entry name" value="NUCLEAR TRANSCRIPTION FACTOR, X-BOX BINDING 1 NFX1"/>
    <property type="match status" value="1"/>
</dbReference>
<dbReference type="GO" id="GO:0000981">
    <property type="term" value="F:DNA-binding transcription factor activity, RNA polymerase II-specific"/>
    <property type="evidence" value="ECO:0007669"/>
    <property type="project" value="TreeGrafter"/>
</dbReference>
<evidence type="ECO:0000256" key="9">
    <source>
        <dbReference type="ARBA" id="ARBA00023242"/>
    </source>
</evidence>
<evidence type="ECO:0000256" key="6">
    <source>
        <dbReference type="ARBA" id="ARBA00022833"/>
    </source>
</evidence>
<dbReference type="Gene3D" id="3.30.1370.50">
    <property type="entry name" value="R3H-like domain"/>
    <property type="match status" value="1"/>
</dbReference>
<keyword evidence="13" id="KW-1185">Reference proteome</keyword>